<proteinExistence type="predicted"/>
<protein>
    <recommendedName>
        <fullName evidence="3">DUF748 domain-containing protein</fullName>
    </recommendedName>
</protein>
<dbReference type="RefSeq" id="WP_369332368.1">
    <property type="nucleotide sequence ID" value="NZ_JAULBC010000011.1"/>
</dbReference>
<reference evidence="1 2" key="1">
    <citation type="submission" date="2023-07" db="EMBL/GenBank/DDBJ databases">
        <authorList>
            <person name="Lian W.-H."/>
        </authorList>
    </citation>
    <scope>NUCLEOTIDE SEQUENCE [LARGE SCALE GENOMIC DNA]</scope>
    <source>
        <strain evidence="1 2">SYSU DXS3180</strain>
    </source>
</reference>
<accession>A0ABV3ZMB2</accession>
<keyword evidence="2" id="KW-1185">Reference proteome</keyword>
<gene>
    <name evidence="1" type="ORF">QTN47_25815</name>
</gene>
<comment type="caution">
    <text evidence="1">The sequence shown here is derived from an EMBL/GenBank/DDBJ whole genome shotgun (WGS) entry which is preliminary data.</text>
</comment>
<dbReference type="Proteomes" id="UP001560573">
    <property type="component" value="Unassembled WGS sequence"/>
</dbReference>
<evidence type="ECO:0008006" key="3">
    <source>
        <dbReference type="Google" id="ProtNLM"/>
    </source>
</evidence>
<organism evidence="1 2">
    <name type="scientific">Danxiaibacter flavus</name>
    <dbReference type="NCBI Taxonomy" id="3049108"/>
    <lineage>
        <taxon>Bacteria</taxon>
        <taxon>Pseudomonadati</taxon>
        <taxon>Bacteroidota</taxon>
        <taxon>Chitinophagia</taxon>
        <taxon>Chitinophagales</taxon>
        <taxon>Chitinophagaceae</taxon>
        <taxon>Danxiaibacter</taxon>
    </lineage>
</organism>
<name>A0ABV3ZMB2_9BACT</name>
<evidence type="ECO:0000313" key="1">
    <source>
        <dbReference type="EMBL" id="MEX6690952.1"/>
    </source>
</evidence>
<dbReference type="EMBL" id="JAULBC010000011">
    <property type="protein sequence ID" value="MEX6690952.1"/>
    <property type="molecule type" value="Genomic_DNA"/>
</dbReference>
<sequence length="732" mass="83597">MSDEVKDKKPGWRKWRMVIFFVAGITFILLIAQPVLNAIVESKVKENLQKLFPVANVSYLSLEADFFSSTLSIKNLSIRLQPDTGDHYRQHVFSFSKADFTGIDFLKVVFNKKLVINKLQLEKGDIKLDPSLFDKTNLLQHELSARMPFKNISVDHFEISEGNLWLKTNEQNKLLLKGKIISDEIEKDNSKGSFAENGFHLGAVQCTLEDINYEAPQSHQTLEIKQLLLDSRRSILRIDSLAITHGEKELPSDHNNIAFFRRIDISEFDVIGLFNKKLIAGKIVINDNRVNIFKEEANQRDSGNTTFPVLNLRQLPVEIRIDSFTVAHAVIECGDLSKDEVKTAKKFFDSANLANFSINHLVIAESNIKLHSNPGQFTIDKIAVDSLTKSINNKLNYSTIECRLSDINYSIPRSYRTVHIKSVTADSKKELLHIDHLTVATQYPKFEFGKKLGRQADYIEAVIPRIEISKLNFKQLLNKKLVADEMAIDNSNFYFFRDRRLPRQLKEQPMPNGYLKEIPVEVRVNTFKINNASVLSEEFPKVGDQAGYLKIDKVNISMSPMLNHPYKSDPRYSDTHVEGSIMNAGLIEASIRAPLREDTYSIKGVIKNLDLPKLNPSAENLGRFHIESGMLNFLEFHFTATEEKATGEIIGEYHDLLIDRLKPKSKEVARVPTFFLKHFIIPKNKDKSLDVAKRTGKIDYKRDPTRIVSFYFLKALLHGIRASFELGFLLPK</sequence>
<evidence type="ECO:0000313" key="2">
    <source>
        <dbReference type="Proteomes" id="UP001560573"/>
    </source>
</evidence>